<comment type="caution">
    <text evidence="2">The sequence shown here is derived from an EMBL/GenBank/DDBJ whole genome shotgun (WGS) entry which is preliminary data.</text>
</comment>
<name>A0A2T4UL92_9ACTN</name>
<dbReference type="EMBL" id="PYYB01000001">
    <property type="protein sequence ID" value="PTL60012.1"/>
    <property type="molecule type" value="Genomic_DNA"/>
</dbReference>
<dbReference type="RefSeq" id="WP_107568656.1">
    <property type="nucleotide sequence ID" value="NZ_PYYB01000001.1"/>
</dbReference>
<feature type="region of interest" description="Disordered" evidence="1">
    <location>
        <begin position="1"/>
        <end position="71"/>
    </location>
</feature>
<protein>
    <submittedName>
        <fullName evidence="2">Uncharacterized protein</fullName>
    </submittedName>
</protein>
<dbReference type="Proteomes" id="UP000240739">
    <property type="component" value="Unassembled WGS sequence"/>
</dbReference>
<proteinExistence type="predicted"/>
<organism evidence="2 3">
    <name type="scientific">Paraconexibacter algicola</name>
    <dbReference type="NCBI Taxonomy" id="2133960"/>
    <lineage>
        <taxon>Bacteria</taxon>
        <taxon>Bacillati</taxon>
        <taxon>Actinomycetota</taxon>
        <taxon>Thermoleophilia</taxon>
        <taxon>Solirubrobacterales</taxon>
        <taxon>Paraconexibacteraceae</taxon>
        <taxon>Paraconexibacter</taxon>
    </lineage>
</organism>
<keyword evidence="3" id="KW-1185">Reference proteome</keyword>
<sequence length="71" mass="7622">METDHRFTVPADVELVRGPGSEEPALSPDEEELPGIADRPERPSSPDQDEEEEGKPDGPEPDDDPATAGRG</sequence>
<dbReference type="AlphaFoldDB" id="A0A2T4UL92"/>
<reference evidence="2 3" key="1">
    <citation type="submission" date="2018-03" db="EMBL/GenBank/DDBJ databases">
        <title>Aquarubrobacter algicola gen. nov., sp. nov., a novel actinobacterium isolated from shallow eutrophic lake during the end of cyanobacterial harmful algal blooms.</title>
        <authorList>
            <person name="Chun S.J."/>
        </authorList>
    </citation>
    <scope>NUCLEOTIDE SEQUENCE [LARGE SCALE GENOMIC DNA]</scope>
    <source>
        <strain evidence="2 3">Seoho-28</strain>
    </source>
</reference>
<evidence type="ECO:0000313" key="2">
    <source>
        <dbReference type="EMBL" id="PTL60012.1"/>
    </source>
</evidence>
<accession>A0A2T4UL92</accession>
<evidence type="ECO:0000313" key="3">
    <source>
        <dbReference type="Proteomes" id="UP000240739"/>
    </source>
</evidence>
<gene>
    <name evidence="2" type="ORF">C7Y72_10310</name>
</gene>
<feature type="compositionally biased region" description="Acidic residues" evidence="1">
    <location>
        <begin position="47"/>
        <end position="65"/>
    </location>
</feature>
<evidence type="ECO:0000256" key="1">
    <source>
        <dbReference type="SAM" id="MobiDB-lite"/>
    </source>
</evidence>